<dbReference type="Proteomes" id="UP001054889">
    <property type="component" value="Unassembled WGS sequence"/>
</dbReference>
<keyword evidence="2" id="KW-1133">Transmembrane helix</keyword>
<protein>
    <submittedName>
        <fullName evidence="3">Uncharacterized protein</fullName>
    </submittedName>
</protein>
<dbReference type="EMBL" id="BQKI01000073">
    <property type="protein sequence ID" value="GJN18512.1"/>
    <property type="molecule type" value="Genomic_DNA"/>
</dbReference>
<dbReference type="Pfam" id="PF06376">
    <property type="entry name" value="AGP"/>
    <property type="match status" value="1"/>
</dbReference>
<organism evidence="3 4">
    <name type="scientific">Eleusine coracana subsp. coracana</name>
    <dbReference type="NCBI Taxonomy" id="191504"/>
    <lineage>
        <taxon>Eukaryota</taxon>
        <taxon>Viridiplantae</taxon>
        <taxon>Streptophyta</taxon>
        <taxon>Embryophyta</taxon>
        <taxon>Tracheophyta</taxon>
        <taxon>Spermatophyta</taxon>
        <taxon>Magnoliopsida</taxon>
        <taxon>Liliopsida</taxon>
        <taxon>Poales</taxon>
        <taxon>Poaceae</taxon>
        <taxon>PACMAD clade</taxon>
        <taxon>Chloridoideae</taxon>
        <taxon>Cynodonteae</taxon>
        <taxon>Eleusininae</taxon>
        <taxon>Eleusine</taxon>
    </lineage>
</organism>
<reference evidence="3" key="2">
    <citation type="submission" date="2021-12" db="EMBL/GenBank/DDBJ databases">
        <title>Resequencing data analysis of finger millet.</title>
        <authorList>
            <person name="Hatakeyama M."/>
            <person name="Aluri S."/>
            <person name="Balachadran M.T."/>
            <person name="Sivarajan S.R."/>
            <person name="Poveda L."/>
            <person name="Shimizu-Inatsugi R."/>
            <person name="Schlapbach R."/>
            <person name="Sreeman S.M."/>
            <person name="Shimizu K.K."/>
        </authorList>
    </citation>
    <scope>NUCLEOTIDE SEQUENCE</scope>
</reference>
<dbReference type="AlphaFoldDB" id="A0AAV5E6V9"/>
<feature type="transmembrane region" description="Helical" evidence="2">
    <location>
        <begin position="50"/>
        <end position="67"/>
    </location>
</feature>
<evidence type="ECO:0000256" key="1">
    <source>
        <dbReference type="SAM" id="MobiDB-lite"/>
    </source>
</evidence>
<evidence type="ECO:0000313" key="3">
    <source>
        <dbReference type="EMBL" id="GJN18512.1"/>
    </source>
</evidence>
<keyword evidence="2" id="KW-0472">Membrane</keyword>
<sequence length="104" mass="11282">MTAKRQAAEVAADATMEGTKAPHDRNNKEDEERPTTTTPATVSTMAAVKVYVPLFVAFFSGFMQLTVAQDKPSATAHVIDPKATDQAIAYMLMLAALFVTYFAH</sequence>
<reference evidence="3" key="1">
    <citation type="journal article" date="2018" name="DNA Res.">
        <title>Multiple hybrid de novo genome assembly of finger millet, an orphan allotetraploid crop.</title>
        <authorList>
            <person name="Hatakeyama M."/>
            <person name="Aluri S."/>
            <person name="Balachadran M.T."/>
            <person name="Sivarajan S.R."/>
            <person name="Patrignani A."/>
            <person name="Gruter S."/>
            <person name="Poveda L."/>
            <person name="Shimizu-Inatsugi R."/>
            <person name="Baeten J."/>
            <person name="Francoijs K.J."/>
            <person name="Nataraja K.N."/>
            <person name="Reddy Y.A.N."/>
            <person name="Phadnis S."/>
            <person name="Ravikumar R.L."/>
            <person name="Schlapbach R."/>
            <person name="Sreeman S.M."/>
            <person name="Shimizu K.K."/>
        </authorList>
    </citation>
    <scope>NUCLEOTIDE SEQUENCE</scope>
</reference>
<keyword evidence="2" id="KW-0812">Transmembrane</keyword>
<evidence type="ECO:0000313" key="4">
    <source>
        <dbReference type="Proteomes" id="UP001054889"/>
    </source>
</evidence>
<keyword evidence="4" id="KW-1185">Reference proteome</keyword>
<proteinExistence type="predicted"/>
<name>A0AAV5E6V9_ELECO</name>
<dbReference type="InterPro" id="IPR009424">
    <property type="entry name" value="AGP16/20/22/41"/>
</dbReference>
<accession>A0AAV5E6V9</accession>
<comment type="caution">
    <text evidence="3">The sequence shown here is derived from an EMBL/GenBank/DDBJ whole genome shotgun (WGS) entry which is preliminary data.</text>
</comment>
<dbReference type="PANTHER" id="PTHR33374">
    <property type="entry name" value="ARABINOGALACTAN PROTEIN 20"/>
    <property type="match status" value="1"/>
</dbReference>
<gene>
    <name evidence="3" type="primary">gb05680</name>
    <name evidence="3" type="ORF">PR202_gb05680</name>
</gene>
<evidence type="ECO:0000256" key="2">
    <source>
        <dbReference type="SAM" id="Phobius"/>
    </source>
</evidence>
<feature type="region of interest" description="Disordered" evidence="1">
    <location>
        <begin position="1"/>
        <end position="40"/>
    </location>
</feature>
<feature type="transmembrane region" description="Helical" evidence="2">
    <location>
        <begin position="87"/>
        <end position="103"/>
    </location>
</feature>
<feature type="compositionally biased region" description="Basic and acidic residues" evidence="1">
    <location>
        <begin position="20"/>
        <end position="34"/>
    </location>
</feature>